<protein>
    <recommendedName>
        <fullName evidence="1">Peptidase S74 domain-containing protein</fullName>
    </recommendedName>
</protein>
<dbReference type="AlphaFoldDB" id="A0A6C0KKX7"/>
<feature type="domain" description="Peptidase S74" evidence="1">
    <location>
        <begin position="1030"/>
        <end position="1118"/>
    </location>
</feature>
<dbReference type="EMBL" id="MN740901">
    <property type="protein sequence ID" value="QHU17350.1"/>
    <property type="molecule type" value="Genomic_DNA"/>
</dbReference>
<evidence type="ECO:0000259" key="1">
    <source>
        <dbReference type="PROSITE" id="PS51688"/>
    </source>
</evidence>
<dbReference type="PROSITE" id="PS51688">
    <property type="entry name" value="ICA"/>
    <property type="match status" value="1"/>
</dbReference>
<dbReference type="InterPro" id="IPR030392">
    <property type="entry name" value="S74_ICA"/>
</dbReference>
<dbReference type="SUPFAM" id="SSF110296">
    <property type="entry name" value="Oligoxyloglucan reducing end-specific cellobiohydrolase"/>
    <property type="match status" value="1"/>
</dbReference>
<evidence type="ECO:0000313" key="2">
    <source>
        <dbReference type="EMBL" id="QHU17350.1"/>
    </source>
</evidence>
<organism evidence="2">
    <name type="scientific">viral metagenome</name>
    <dbReference type="NCBI Taxonomy" id="1070528"/>
    <lineage>
        <taxon>unclassified sequences</taxon>
        <taxon>metagenomes</taxon>
        <taxon>organismal metagenomes</taxon>
    </lineage>
</organism>
<accession>A0A6C0KKX7</accession>
<sequence>MSSWKSYGGIDKFDKTNHITVNSIVTNYFVIKKSIVGDIDISGNLSVGKYLYVDKDASFNGNVSISGTMNTTSITADDITCNGNGYFKNNVNVSSVLYFGDAANLIYLYGDASGIGINHKSPQASLDISGNMVSSIHVFSSQSTTRNVLSQNKDKKGIVLWTDASHSTIDFFNDSTISSSESGFDGRVQYQNGGNLLIDANSVVKILPKLVVSDLSSDTGIKNSTVSIHNDISDNIYLYDIYNNDKSCLQNGISMVGMDNSAIMFMNMITPDNTGFSMGGGTYPYDNSRNMGTIGMIDVSNVLFIPSQTVVSGNSVVKYKTTTGINTYKPKTESYVLDINGPIHVANGESSVIEKPLWEVAGMKFHGNTGIAIGYPSTITDTSFVLQCYYTTDKGIGWNSSNIVTAKISSGIQKMRAVYVYDASYAFIYGDKMIGYYTYNGGVDWSSNSISDKTDDAQSLYIYTDSSNSRFFIGTADNKMYYYDASIGHVHSGSNYFTDTDKSTEGGIDASVDVSGSYIHGAHGNIYVAGNGIVKYDAASLEEINRHNDDMSYNSVFAHSSSSFVVAVGDSIISYTHDGGDIWTDISQNTDDLTIENTILTSVHAYDSSNAIAVGDNGAIVYTNDGYIWRSASYNMLNSAGTGNLLDGSLNHITLFDKNDFILSNVKSSYYYDSTTAYNVGYTNLVYNFLPDLLNHSENNVMDVCGNMTIYGNIYMDSDASGANAIQSTRNSVYFMNENVENLYVGADASNIQIGKSDVGKTVVRHAMDISGNVDIRGNSIQIGQSDSGKTQFRHPVDISGNVVIHGYITSLGTSSTVTSVYSMTIDWDKRTDTDVTYALDVSGTNANAKIDGSLNVLGDVYIASSTSIEGDASGALYVTGGTKLNGQVVVANTTSASSDSSGALYVSGGGYFDGNLVAGSSHSKALQVFGGSEFSGNVIMSSTQDATADSTNAALYLKGGAKILGNIIADKNVYITGAATSSGYSYPLYVESGTSRFEKNLEIGGKLDVTGNVSFQGSVNTSGNTWTTSDYRIKDQVVSLADLSYGVDHLRPVYYYNTVAQHPQIGFIAHELQDDFAFLVNGEKDGETYQSVNYNGLIGLLVHEIQELKKQVALLKR</sequence>
<proteinExistence type="predicted"/>
<reference evidence="2" key="1">
    <citation type="journal article" date="2020" name="Nature">
        <title>Giant virus diversity and host interactions through global metagenomics.</title>
        <authorList>
            <person name="Schulz F."/>
            <person name="Roux S."/>
            <person name="Paez-Espino D."/>
            <person name="Jungbluth S."/>
            <person name="Walsh D.A."/>
            <person name="Denef V.J."/>
            <person name="McMahon K.D."/>
            <person name="Konstantinidis K.T."/>
            <person name="Eloe-Fadrosh E.A."/>
            <person name="Kyrpides N.C."/>
            <person name="Woyke T."/>
        </authorList>
    </citation>
    <scope>NUCLEOTIDE SEQUENCE</scope>
    <source>
        <strain evidence="2">GVMAG-S-3300012000-57</strain>
    </source>
</reference>
<name>A0A6C0KKX7_9ZZZZ</name>